<dbReference type="AlphaFoldDB" id="A0A8T0FCB0"/>
<organism evidence="1 2">
    <name type="scientific">Argiope bruennichi</name>
    <name type="common">Wasp spider</name>
    <name type="synonym">Aranea bruennichi</name>
    <dbReference type="NCBI Taxonomy" id="94029"/>
    <lineage>
        <taxon>Eukaryota</taxon>
        <taxon>Metazoa</taxon>
        <taxon>Ecdysozoa</taxon>
        <taxon>Arthropoda</taxon>
        <taxon>Chelicerata</taxon>
        <taxon>Arachnida</taxon>
        <taxon>Araneae</taxon>
        <taxon>Araneomorphae</taxon>
        <taxon>Entelegynae</taxon>
        <taxon>Araneoidea</taxon>
        <taxon>Araneidae</taxon>
        <taxon>Argiope</taxon>
    </lineage>
</organism>
<evidence type="ECO:0000313" key="2">
    <source>
        <dbReference type="Proteomes" id="UP000807504"/>
    </source>
</evidence>
<keyword evidence="2" id="KW-1185">Reference proteome</keyword>
<reference evidence="1" key="1">
    <citation type="journal article" date="2020" name="bioRxiv">
        <title>Chromosome-level reference genome of the European wasp spider Argiope bruennichi: a resource for studies on range expansion and evolutionary adaptation.</title>
        <authorList>
            <person name="Sheffer M.M."/>
            <person name="Hoppe A."/>
            <person name="Krehenwinkel H."/>
            <person name="Uhl G."/>
            <person name="Kuss A.W."/>
            <person name="Jensen L."/>
            <person name="Jensen C."/>
            <person name="Gillespie R.G."/>
            <person name="Hoff K.J."/>
            <person name="Prost S."/>
        </authorList>
    </citation>
    <scope>NUCLEOTIDE SEQUENCE</scope>
</reference>
<comment type="caution">
    <text evidence="1">The sequence shown here is derived from an EMBL/GenBank/DDBJ whole genome shotgun (WGS) entry which is preliminary data.</text>
</comment>
<proteinExistence type="predicted"/>
<gene>
    <name evidence="1" type="ORF">HNY73_009507</name>
</gene>
<dbReference type="Proteomes" id="UP000807504">
    <property type="component" value="Unassembled WGS sequence"/>
</dbReference>
<name>A0A8T0FCB0_ARGBR</name>
<reference evidence="1" key="2">
    <citation type="submission" date="2020-06" db="EMBL/GenBank/DDBJ databases">
        <authorList>
            <person name="Sheffer M."/>
        </authorList>
    </citation>
    <scope>NUCLEOTIDE SEQUENCE</scope>
</reference>
<accession>A0A8T0FCB0</accession>
<dbReference type="EMBL" id="JABXBU010000015">
    <property type="protein sequence ID" value="KAF8787962.1"/>
    <property type="molecule type" value="Genomic_DNA"/>
</dbReference>
<protein>
    <submittedName>
        <fullName evidence="1">Uncharacterized protein</fullName>
    </submittedName>
</protein>
<evidence type="ECO:0000313" key="1">
    <source>
        <dbReference type="EMBL" id="KAF8787962.1"/>
    </source>
</evidence>
<sequence>MKGNGNGMRAFPVQTGGINGEIPGLEIGMQGMFYGNGGGMGAMPVPSEGVRGGIEGLGRGIDGLGLWDLDGEVGDIYDDMEDDTGKKGGNGSVLVPGALGVLKNNGSLVRDTLGALGGLRSGNASLIGGIRGIRGGNGGKYVFSV</sequence>